<proteinExistence type="inferred from homology"/>
<dbReference type="InterPro" id="IPR011048">
    <property type="entry name" value="Haem_d1_sf"/>
</dbReference>
<dbReference type="RefSeq" id="WP_307487569.1">
    <property type="nucleotide sequence ID" value="NZ_JAUSSY010000001.1"/>
</dbReference>
<dbReference type="InterPro" id="IPR019405">
    <property type="entry name" value="Lactonase_7-beta_prop"/>
</dbReference>
<comment type="caution">
    <text evidence="2">The sequence shown here is derived from an EMBL/GenBank/DDBJ whole genome shotgun (WGS) entry which is preliminary data.</text>
</comment>
<evidence type="ECO:0000256" key="1">
    <source>
        <dbReference type="ARBA" id="ARBA00005564"/>
    </source>
</evidence>
<dbReference type="Pfam" id="PF10282">
    <property type="entry name" value="Lactonase"/>
    <property type="match status" value="1"/>
</dbReference>
<name>A0ABT9UBA6_9MICC</name>
<dbReference type="Proteomes" id="UP001226389">
    <property type="component" value="Unassembled WGS sequence"/>
</dbReference>
<gene>
    <name evidence="2" type="ORF">J2T22_000087</name>
</gene>
<accession>A0ABT9UBA6</accession>
<sequence>MTNGAAINNAAINNQASNILWIGTYTPDGGGRADGIGAVREHQDGSLEWLGTAVEAQSPSFVAVHPTLPVVYAAAEQRRKVRAYRRHGEAALEPYGEPQPAGEATCHVAVDPHGRFVTAACWGDGQVLLYELDSDGGMAGRFPAAPSVDPHAALSPGSPRQSRAHASLMLQDGRVMTTDLGHDTLRIWTYQPGAGLVADHEVVLPFGCGPRHLVGHPNGNVFIVSEYSVEVFVVRPEAGTYELVFRGPATTGGSQQGDSAAEICLGPRGNFAYAGVRGSNLISVLEVAGDGTELIPVKDFDSGGNWPRHHVVRGNWLHVAHERSHNIATFELDPITGLPGRVLHTLHAASPTALVAAG</sequence>
<dbReference type="PANTHER" id="PTHR30344">
    <property type="entry name" value="6-PHOSPHOGLUCONOLACTONASE-RELATED"/>
    <property type="match status" value="1"/>
</dbReference>
<dbReference type="InterPro" id="IPR050282">
    <property type="entry name" value="Cycloisomerase_2"/>
</dbReference>
<dbReference type="EMBL" id="JAUSSY010000001">
    <property type="protein sequence ID" value="MDQ0116927.1"/>
    <property type="molecule type" value="Genomic_DNA"/>
</dbReference>
<dbReference type="InterPro" id="IPR015943">
    <property type="entry name" value="WD40/YVTN_repeat-like_dom_sf"/>
</dbReference>
<reference evidence="2 3" key="1">
    <citation type="submission" date="2023-07" db="EMBL/GenBank/DDBJ databases">
        <title>Sorghum-associated microbial communities from plants grown in Nebraska, USA.</title>
        <authorList>
            <person name="Schachtman D."/>
        </authorList>
    </citation>
    <scope>NUCLEOTIDE SEQUENCE [LARGE SCALE GENOMIC DNA]</scope>
    <source>
        <strain evidence="2 3">DS994</strain>
    </source>
</reference>
<evidence type="ECO:0000313" key="3">
    <source>
        <dbReference type="Proteomes" id="UP001226389"/>
    </source>
</evidence>
<dbReference type="SUPFAM" id="SSF51004">
    <property type="entry name" value="C-terminal (heme d1) domain of cytochrome cd1-nitrite reductase"/>
    <property type="match status" value="1"/>
</dbReference>
<evidence type="ECO:0000313" key="2">
    <source>
        <dbReference type="EMBL" id="MDQ0116927.1"/>
    </source>
</evidence>
<keyword evidence="3" id="KW-1185">Reference proteome</keyword>
<dbReference type="PANTHER" id="PTHR30344:SF1">
    <property type="entry name" value="6-PHOSPHOGLUCONOLACTONASE"/>
    <property type="match status" value="1"/>
</dbReference>
<protein>
    <submittedName>
        <fullName evidence="2">6-phosphogluconolactonase (Cycloisomerase 2 family)</fullName>
    </submittedName>
</protein>
<comment type="similarity">
    <text evidence="1">Belongs to the cycloisomerase 2 family.</text>
</comment>
<dbReference type="Gene3D" id="2.130.10.10">
    <property type="entry name" value="YVTN repeat-like/Quinoprotein amine dehydrogenase"/>
    <property type="match status" value="1"/>
</dbReference>
<organism evidence="2 3">
    <name type="scientific">Pseudarthrobacter defluvii</name>
    <dbReference type="NCBI Taxonomy" id="410837"/>
    <lineage>
        <taxon>Bacteria</taxon>
        <taxon>Bacillati</taxon>
        <taxon>Actinomycetota</taxon>
        <taxon>Actinomycetes</taxon>
        <taxon>Micrococcales</taxon>
        <taxon>Micrococcaceae</taxon>
        <taxon>Pseudarthrobacter</taxon>
    </lineage>
</organism>